<reference evidence="8 9" key="1">
    <citation type="submission" date="2016-08" db="EMBL/GenBank/DDBJ databases">
        <title>Novel Firmicute Genomes.</title>
        <authorList>
            <person name="Poppleton D.I."/>
            <person name="Gribaldo S."/>
        </authorList>
    </citation>
    <scope>NUCLEOTIDE SEQUENCE [LARGE SCALE GENOMIC DNA]</scope>
    <source>
        <strain evidence="8 9">RAOx-1</strain>
    </source>
</reference>
<dbReference type="GO" id="GO:0005886">
    <property type="term" value="C:plasma membrane"/>
    <property type="evidence" value="ECO:0007669"/>
    <property type="project" value="UniProtKB-SubCell"/>
</dbReference>
<dbReference type="EMBL" id="MCHY01000008">
    <property type="protein sequence ID" value="RKD24383.1"/>
    <property type="molecule type" value="Genomic_DNA"/>
</dbReference>
<feature type="domain" description="Signal transduction histidine kinase 5TM receptor LytS transmembrane region" evidence="7">
    <location>
        <begin position="24"/>
        <end position="142"/>
    </location>
</feature>
<sequence length="215" mass="24632">MTGLLPLLYNTVIVFVLFFILYGMIRYNPYPAIKREHWIGFTCSICIIFCMSFSFEVLPGYIYDLRTIPFVIGILYGGYLGGGLSALTLYLFRYHLGGAGNWNVWIVYSVILVLTYLIIPMYAEAKLNRKKWMATTLTLLTATLMLANTQFREGLPVNALFSMFTYLVLHGSVIGFIIHLIEQARVSNSIFTWANQSYEKVARNLSDRKRGRSRC</sequence>
<dbReference type="RefSeq" id="WP_120189680.1">
    <property type="nucleotide sequence ID" value="NZ_MCHY01000008.1"/>
</dbReference>
<gene>
    <name evidence="8" type="ORF">BEP19_08290</name>
</gene>
<dbReference type="GO" id="GO:0000155">
    <property type="term" value="F:phosphorelay sensor kinase activity"/>
    <property type="evidence" value="ECO:0007669"/>
    <property type="project" value="InterPro"/>
</dbReference>
<feature type="transmembrane region" description="Helical" evidence="6">
    <location>
        <begin position="104"/>
        <end position="123"/>
    </location>
</feature>
<dbReference type="InterPro" id="IPR011620">
    <property type="entry name" value="Sig_transdc_His_kinase_LytS_TM"/>
</dbReference>
<evidence type="ECO:0000259" key="7">
    <source>
        <dbReference type="Pfam" id="PF07694"/>
    </source>
</evidence>
<evidence type="ECO:0000256" key="2">
    <source>
        <dbReference type="ARBA" id="ARBA00022475"/>
    </source>
</evidence>
<dbReference type="Proteomes" id="UP000284219">
    <property type="component" value="Unassembled WGS sequence"/>
</dbReference>
<organism evidence="8 9">
    <name type="scientific">Ammoniphilus oxalaticus</name>
    <dbReference type="NCBI Taxonomy" id="66863"/>
    <lineage>
        <taxon>Bacteria</taxon>
        <taxon>Bacillati</taxon>
        <taxon>Bacillota</taxon>
        <taxon>Bacilli</taxon>
        <taxon>Bacillales</taxon>
        <taxon>Paenibacillaceae</taxon>
        <taxon>Aneurinibacillus group</taxon>
        <taxon>Ammoniphilus</taxon>
    </lineage>
</organism>
<comment type="subcellular location">
    <subcellularLocation>
        <location evidence="1">Cell membrane</location>
        <topology evidence="1">Multi-pass membrane protein</topology>
    </subcellularLocation>
</comment>
<evidence type="ECO:0000313" key="9">
    <source>
        <dbReference type="Proteomes" id="UP000284219"/>
    </source>
</evidence>
<name>A0A419SK39_9BACL</name>
<evidence type="ECO:0000256" key="3">
    <source>
        <dbReference type="ARBA" id="ARBA00022692"/>
    </source>
</evidence>
<keyword evidence="4 6" id="KW-1133">Transmembrane helix</keyword>
<feature type="transmembrane region" description="Helical" evidence="6">
    <location>
        <begin position="70"/>
        <end position="92"/>
    </location>
</feature>
<dbReference type="Pfam" id="PF07694">
    <property type="entry name" value="5TM-5TMR_LYT"/>
    <property type="match status" value="1"/>
</dbReference>
<keyword evidence="5 6" id="KW-0472">Membrane</keyword>
<comment type="caution">
    <text evidence="8">The sequence shown here is derived from an EMBL/GenBank/DDBJ whole genome shotgun (WGS) entry which is preliminary data.</text>
</comment>
<evidence type="ECO:0000313" key="8">
    <source>
        <dbReference type="EMBL" id="RKD24383.1"/>
    </source>
</evidence>
<evidence type="ECO:0000256" key="1">
    <source>
        <dbReference type="ARBA" id="ARBA00004651"/>
    </source>
</evidence>
<evidence type="ECO:0000256" key="5">
    <source>
        <dbReference type="ARBA" id="ARBA00023136"/>
    </source>
</evidence>
<evidence type="ECO:0000256" key="4">
    <source>
        <dbReference type="ARBA" id="ARBA00022989"/>
    </source>
</evidence>
<dbReference type="OrthoDB" id="2678960at2"/>
<dbReference type="AlphaFoldDB" id="A0A419SK39"/>
<proteinExistence type="predicted"/>
<protein>
    <recommendedName>
        <fullName evidence="7">Signal transduction histidine kinase 5TM receptor LytS transmembrane region domain-containing protein</fullName>
    </recommendedName>
</protein>
<keyword evidence="3 6" id="KW-0812">Transmembrane</keyword>
<keyword evidence="9" id="KW-1185">Reference proteome</keyword>
<feature type="transmembrane region" description="Helical" evidence="6">
    <location>
        <begin position="37"/>
        <end position="58"/>
    </location>
</feature>
<accession>A0A419SK39</accession>
<keyword evidence="2" id="KW-1003">Cell membrane</keyword>
<feature type="transmembrane region" description="Helical" evidence="6">
    <location>
        <begin position="7"/>
        <end position="25"/>
    </location>
</feature>
<feature type="transmembrane region" description="Helical" evidence="6">
    <location>
        <begin position="163"/>
        <end position="181"/>
    </location>
</feature>
<dbReference type="GO" id="GO:0071555">
    <property type="term" value="P:cell wall organization"/>
    <property type="evidence" value="ECO:0007669"/>
    <property type="project" value="InterPro"/>
</dbReference>
<evidence type="ECO:0000256" key="6">
    <source>
        <dbReference type="SAM" id="Phobius"/>
    </source>
</evidence>